<dbReference type="Gene3D" id="2.60.40.10">
    <property type="entry name" value="Immunoglobulins"/>
    <property type="match status" value="2"/>
</dbReference>
<dbReference type="InterPro" id="IPR013783">
    <property type="entry name" value="Ig-like_fold"/>
</dbReference>
<keyword evidence="5" id="KW-1185">Reference proteome</keyword>
<accession>A0ABR1AGU1</accession>
<dbReference type="InterPro" id="IPR007110">
    <property type="entry name" value="Ig-like_dom"/>
</dbReference>
<comment type="caution">
    <text evidence="4">The sequence shown here is derived from an EMBL/GenBank/DDBJ whole genome shotgun (WGS) entry which is preliminary data.</text>
</comment>
<evidence type="ECO:0000313" key="5">
    <source>
        <dbReference type="Proteomes" id="UP001359485"/>
    </source>
</evidence>
<name>A0ABR1AGU1_POLSC</name>
<feature type="domain" description="Ig-like" evidence="3">
    <location>
        <begin position="99"/>
        <end position="187"/>
    </location>
</feature>
<dbReference type="InterPro" id="IPR003598">
    <property type="entry name" value="Ig_sub2"/>
</dbReference>
<dbReference type="Pfam" id="PF13927">
    <property type="entry name" value="Ig_3"/>
    <property type="match status" value="1"/>
</dbReference>
<evidence type="ECO:0000259" key="3">
    <source>
        <dbReference type="PROSITE" id="PS50835"/>
    </source>
</evidence>
<organism evidence="4 5">
    <name type="scientific">Polyplax serrata</name>
    <name type="common">Common mouse louse</name>
    <dbReference type="NCBI Taxonomy" id="468196"/>
    <lineage>
        <taxon>Eukaryota</taxon>
        <taxon>Metazoa</taxon>
        <taxon>Ecdysozoa</taxon>
        <taxon>Arthropoda</taxon>
        <taxon>Hexapoda</taxon>
        <taxon>Insecta</taxon>
        <taxon>Pterygota</taxon>
        <taxon>Neoptera</taxon>
        <taxon>Paraneoptera</taxon>
        <taxon>Psocodea</taxon>
        <taxon>Troctomorpha</taxon>
        <taxon>Phthiraptera</taxon>
        <taxon>Anoplura</taxon>
        <taxon>Polyplacidae</taxon>
        <taxon>Polyplax</taxon>
    </lineage>
</organism>
<dbReference type="InterPro" id="IPR050958">
    <property type="entry name" value="Cell_Adh-Cytoskel_Orgn"/>
</dbReference>
<evidence type="ECO:0000313" key="4">
    <source>
        <dbReference type="EMBL" id="KAK6619191.1"/>
    </source>
</evidence>
<dbReference type="EMBL" id="JAWJWF010000049">
    <property type="protein sequence ID" value="KAK6619191.1"/>
    <property type="molecule type" value="Genomic_DNA"/>
</dbReference>
<dbReference type="PROSITE" id="PS50835">
    <property type="entry name" value="IG_LIKE"/>
    <property type="match status" value="2"/>
</dbReference>
<dbReference type="InterPro" id="IPR036116">
    <property type="entry name" value="FN3_sf"/>
</dbReference>
<evidence type="ECO:0000256" key="1">
    <source>
        <dbReference type="ARBA" id="ARBA00022737"/>
    </source>
</evidence>
<keyword evidence="1" id="KW-0677">Repeat</keyword>
<feature type="domain" description="Ig-like" evidence="3">
    <location>
        <begin position="8"/>
        <end position="90"/>
    </location>
</feature>
<dbReference type="Pfam" id="PF07679">
    <property type="entry name" value="I-set"/>
    <property type="match status" value="1"/>
</dbReference>
<keyword evidence="2" id="KW-0393">Immunoglobulin domain</keyword>
<dbReference type="InterPro" id="IPR003599">
    <property type="entry name" value="Ig_sub"/>
</dbReference>
<dbReference type="InterPro" id="IPR036179">
    <property type="entry name" value="Ig-like_dom_sf"/>
</dbReference>
<dbReference type="CDD" id="cd00096">
    <property type="entry name" value="Ig"/>
    <property type="match status" value="1"/>
</dbReference>
<evidence type="ECO:0000256" key="2">
    <source>
        <dbReference type="ARBA" id="ARBA00023319"/>
    </source>
</evidence>
<dbReference type="InterPro" id="IPR013098">
    <property type="entry name" value="Ig_I-set"/>
</dbReference>
<sequence>MFWVVVPPSIKTQPASGQLTARKGGTITMECKASGNPVPSIQWTRKNNVLPTGEKMVEGFSITLEMIDRHQSGVYQCTASNGVGDPVTVDMQLDVLYPPEIEVERSWVHSSEGYEAQLVCIVHGEPPPEILWYQDSFQLDRTERRSMESRGNKHTLTIRNVQGSDFGNYSCVADNSLGRAKKYMELSGRPSPAEFKSTPYSRAKDSYNLTWVVESYPPLEEVRLLYRKLMVNSLSISFRFRRVVVSLRPALTHLRLFQMNETYQHPGKWHDVILTPDKEETFSHVMSHNIRGLDSGSVFEAIVQAKNRYGWNEVSDLYQFYTRGQGRLPVWTPTIQPNLIIDHFNKVT</sequence>
<gene>
    <name evidence="4" type="ORF">RUM44_003573</name>
</gene>
<dbReference type="SUPFAM" id="SSF48726">
    <property type="entry name" value="Immunoglobulin"/>
    <property type="match status" value="2"/>
</dbReference>
<dbReference type="PANTHER" id="PTHR45080">
    <property type="entry name" value="CONTACTIN 5"/>
    <property type="match status" value="1"/>
</dbReference>
<dbReference type="SMART" id="SM00409">
    <property type="entry name" value="IG"/>
    <property type="match status" value="2"/>
</dbReference>
<dbReference type="SMART" id="SM00408">
    <property type="entry name" value="IGc2"/>
    <property type="match status" value="2"/>
</dbReference>
<dbReference type="PANTHER" id="PTHR45080:SF38">
    <property type="entry name" value="FI23916P1-RELATED"/>
    <property type="match status" value="1"/>
</dbReference>
<proteinExistence type="predicted"/>
<reference evidence="4 5" key="1">
    <citation type="submission" date="2023-09" db="EMBL/GenBank/DDBJ databases">
        <title>Genomes of two closely related lineages of the louse Polyplax serrata with different host specificities.</title>
        <authorList>
            <person name="Martinu J."/>
            <person name="Tarabai H."/>
            <person name="Stefka J."/>
            <person name="Hypsa V."/>
        </authorList>
    </citation>
    <scope>NUCLEOTIDE SEQUENCE [LARGE SCALE GENOMIC DNA]</scope>
    <source>
        <strain evidence="4">98ZLc_SE</strain>
    </source>
</reference>
<protein>
    <recommendedName>
        <fullName evidence="3">Ig-like domain-containing protein</fullName>
    </recommendedName>
</protein>
<dbReference type="SUPFAM" id="SSF49265">
    <property type="entry name" value="Fibronectin type III"/>
    <property type="match status" value="1"/>
</dbReference>
<dbReference type="Proteomes" id="UP001359485">
    <property type="component" value="Unassembled WGS sequence"/>
</dbReference>